<evidence type="ECO:0000256" key="1">
    <source>
        <dbReference type="ARBA" id="ARBA00009330"/>
    </source>
</evidence>
<dbReference type="GO" id="GO:0055085">
    <property type="term" value="P:transmembrane transport"/>
    <property type="evidence" value="ECO:0007669"/>
    <property type="project" value="TreeGrafter"/>
</dbReference>
<dbReference type="Pfam" id="PF03922">
    <property type="entry name" value="OmpW"/>
    <property type="match status" value="1"/>
</dbReference>
<dbReference type="SUPFAM" id="SSF56925">
    <property type="entry name" value="OMPA-like"/>
    <property type="match status" value="1"/>
</dbReference>
<proteinExistence type="inferred from homology"/>
<accession>A0A255YBF5</accession>
<dbReference type="RefSeq" id="WP_094474498.1">
    <property type="nucleotide sequence ID" value="NZ_NOXT01000120.1"/>
</dbReference>
<dbReference type="InterPro" id="IPR005618">
    <property type="entry name" value="OMPW"/>
</dbReference>
<feature type="chain" id="PRO_5012581178" description="OmpW family protein" evidence="2">
    <location>
        <begin position="25"/>
        <end position="219"/>
    </location>
</feature>
<organism evidence="3 4">
    <name type="scientific">Sandarakinorhabdus cyanobacteriorum</name>
    <dbReference type="NCBI Taxonomy" id="1981098"/>
    <lineage>
        <taxon>Bacteria</taxon>
        <taxon>Pseudomonadati</taxon>
        <taxon>Pseudomonadota</taxon>
        <taxon>Alphaproteobacteria</taxon>
        <taxon>Sphingomonadales</taxon>
        <taxon>Sphingosinicellaceae</taxon>
        <taxon>Sandarakinorhabdus</taxon>
    </lineage>
</organism>
<evidence type="ECO:0000256" key="2">
    <source>
        <dbReference type="SAM" id="SignalP"/>
    </source>
</evidence>
<evidence type="ECO:0008006" key="5">
    <source>
        <dbReference type="Google" id="ProtNLM"/>
    </source>
</evidence>
<dbReference type="EMBL" id="NOXT01000120">
    <property type="protein sequence ID" value="OYQ26014.1"/>
    <property type="molecule type" value="Genomic_DNA"/>
</dbReference>
<feature type="signal peptide" evidence="2">
    <location>
        <begin position="1"/>
        <end position="24"/>
    </location>
</feature>
<sequence>MTMKMLNATVAALAMTLAATPALAEKGDVLVRLRAITVQPQEKVGPVLPTFPTSGGRITNAYAPEVDFTYMLTDNIGVELIAATTKHCVEGGGSLAAVGRLACTWVLPPTLTLQYHFAPKGKVHPYVGAGVNWTMFYNEKASSQLTTAIGATNVNLSNSWGFALQAGVDFDLNEKVFVNLDVKYVDMDTNARLTTGALVNNLKADINPLIVGVGVGWRF</sequence>
<dbReference type="AlphaFoldDB" id="A0A255YBF5"/>
<comment type="caution">
    <text evidence="3">The sequence shown here is derived from an EMBL/GenBank/DDBJ whole genome shotgun (WGS) entry which is preliminary data.</text>
</comment>
<dbReference type="PANTHER" id="PTHR36920">
    <property type="match status" value="1"/>
</dbReference>
<keyword evidence="4" id="KW-1185">Reference proteome</keyword>
<dbReference type="Gene3D" id="2.40.160.20">
    <property type="match status" value="1"/>
</dbReference>
<dbReference type="PANTHER" id="PTHR36920:SF1">
    <property type="entry name" value="OUTER MEMBRANE PROTEIN W"/>
    <property type="match status" value="1"/>
</dbReference>
<dbReference type="OrthoDB" id="9807574at2"/>
<name>A0A255YBF5_9SPHN</name>
<dbReference type="GO" id="GO:0019867">
    <property type="term" value="C:outer membrane"/>
    <property type="evidence" value="ECO:0007669"/>
    <property type="project" value="InterPro"/>
</dbReference>
<keyword evidence="2" id="KW-0732">Signal</keyword>
<gene>
    <name evidence="3" type="ORF">CHU93_12455</name>
</gene>
<evidence type="ECO:0000313" key="4">
    <source>
        <dbReference type="Proteomes" id="UP000216991"/>
    </source>
</evidence>
<dbReference type="Proteomes" id="UP000216991">
    <property type="component" value="Unassembled WGS sequence"/>
</dbReference>
<reference evidence="3 4" key="1">
    <citation type="submission" date="2017-07" db="EMBL/GenBank/DDBJ databases">
        <title>Sandarakinorhabdus cyanobacteriorum sp. nov., a novel bacterium isolated from cyanobacterial aggregates in a eutrophic lake.</title>
        <authorList>
            <person name="Cai H."/>
        </authorList>
    </citation>
    <scope>NUCLEOTIDE SEQUENCE [LARGE SCALE GENOMIC DNA]</scope>
    <source>
        <strain evidence="3 4">TH057</strain>
    </source>
</reference>
<comment type="similarity">
    <text evidence="1">Belongs to the OmpW/AlkL family.</text>
</comment>
<evidence type="ECO:0000313" key="3">
    <source>
        <dbReference type="EMBL" id="OYQ26014.1"/>
    </source>
</evidence>
<protein>
    <recommendedName>
        <fullName evidence="5">OmpW family protein</fullName>
    </recommendedName>
</protein>
<dbReference type="InterPro" id="IPR011250">
    <property type="entry name" value="OMP/PagP_B-barrel"/>
</dbReference>